<feature type="transmembrane region" description="Helical" evidence="7">
    <location>
        <begin position="159"/>
        <end position="182"/>
    </location>
</feature>
<feature type="transmembrane region" description="Helical" evidence="7">
    <location>
        <begin position="370"/>
        <end position="387"/>
    </location>
</feature>
<organism evidence="8 9">
    <name type="scientific">Alsobacter metallidurans</name>
    <dbReference type="NCBI Taxonomy" id="340221"/>
    <lineage>
        <taxon>Bacteria</taxon>
        <taxon>Pseudomonadati</taxon>
        <taxon>Pseudomonadota</taxon>
        <taxon>Alphaproteobacteria</taxon>
        <taxon>Hyphomicrobiales</taxon>
        <taxon>Alsobacteraceae</taxon>
        <taxon>Alsobacter</taxon>
    </lineage>
</organism>
<feature type="transmembrane region" description="Helical" evidence="7">
    <location>
        <begin position="266"/>
        <end position="287"/>
    </location>
</feature>
<name>A0A917I3G6_9HYPH</name>
<proteinExistence type="inferred from homology"/>
<evidence type="ECO:0000256" key="3">
    <source>
        <dbReference type="ARBA" id="ARBA00022448"/>
    </source>
</evidence>
<keyword evidence="4 7" id="KW-0812">Transmembrane</keyword>
<evidence type="ECO:0000256" key="4">
    <source>
        <dbReference type="ARBA" id="ARBA00022692"/>
    </source>
</evidence>
<gene>
    <name evidence="8" type="ORF">GCM10007036_06680</name>
</gene>
<dbReference type="AlphaFoldDB" id="A0A917I3G6"/>
<dbReference type="Proteomes" id="UP000603912">
    <property type="component" value="Unassembled WGS sequence"/>
</dbReference>
<reference evidence="8" key="1">
    <citation type="journal article" date="2014" name="Int. J. Syst. Evol. Microbiol.">
        <title>Complete genome sequence of Corynebacterium casei LMG S-19264T (=DSM 44701T), isolated from a smear-ripened cheese.</title>
        <authorList>
            <consortium name="US DOE Joint Genome Institute (JGI-PGF)"/>
            <person name="Walter F."/>
            <person name="Albersmeier A."/>
            <person name="Kalinowski J."/>
            <person name="Ruckert C."/>
        </authorList>
    </citation>
    <scope>NUCLEOTIDE SEQUENCE</scope>
    <source>
        <strain evidence="8">CGMCC 1.12214</strain>
    </source>
</reference>
<comment type="caution">
    <text evidence="8">The sequence shown here is derived from an EMBL/GenBank/DDBJ whole genome shotgun (WGS) entry which is preliminary data.</text>
</comment>
<keyword evidence="5 7" id="KW-1133">Transmembrane helix</keyword>
<feature type="transmembrane region" description="Helical" evidence="7">
    <location>
        <begin position="394"/>
        <end position="412"/>
    </location>
</feature>
<dbReference type="InterPro" id="IPR001734">
    <property type="entry name" value="Na/solute_symporter"/>
</dbReference>
<dbReference type="PANTHER" id="PTHR48086:SF7">
    <property type="entry name" value="SODIUM-SOLUTE SYMPORTER-RELATED"/>
    <property type="match status" value="1"/>
</dbReference>
<feature type="transmembrane region" description="Helical" evidence="7">
    <location>
        <begin position="341"/>
        <end position="364"/>
    </location>
</feature>
<dbReference type="PANTHER" id="PTHR48086">
    <property type="entry name" value="SODIUM/PROLINE SYMPORTER-RELATED"/>
    <property type="match status" value="1"/>
</dbReference>
<evidence type="ECO:0000256" key="6">
    <source>
        <dbReference type="ARBA" id="ARBA00023136"/>
    </source>
</evidence>
<protein>
    <submittedName>
        <fullName evidence="8">Uncharacterized protein</fullName>
    </submittedName>
</protein>
<feature type="transmembrane region" description="Helical" evidence="7">
    <location>
        <begin position="132"/>
        <end position="153"/>
    </location>
</feature>
<dbReference type="InterPro" id="IPR050277">
    <property type="entry name" value="Sodium:Solute_Symporter"/>
</dbReference>
<comment type="subcellular location">
    <subcellularLocation>
        <location evidence="1">Membrane</location>
        <topology evidence="1">Multi-pass membrane protein</topology>
    </subcellularLocation>
</comment>
<feature type="transmembrane region" description="Helical" evidence="7">
    <location>
        <begin position="71"/>
        <end position="89"/>
    </location>
</feature>
<keyword evidence="6 7" id="KW-0472">Membrane</keyword>
<evidence type="ECO:0000256" key="5">
    <source>
        <dbReference type="ARBA" id="ARBA00022989"/>
    </source>
</evidence>
<dbReference type="Gene3D" id="1.20.1730.10">
    <property type="entry name" value="Sodium/glucose cotransporter"/>
    <property type="match status" value="1"/>
</dbReference>
<evidence type="ECO:0000256" key="2">
    <source>
        <dbReference type="ARBA" id="ARBA00006434"/>
    </source>
</evidence>
<dbReference type="GO" id="GO:0005886">
    <property type="term" value="C:plasma membrane"/>
    <property type="evidence" value="ECO:0007669"/>
    <property type="project" value="TreeGrafter"/>
</dbReference>
<evidence type="ECO:0000256" key="7">
    <source>
        <dbReference type="SAM" id="Phobius"/>
    </source>
</evidence>
<evidence type="ECO:0000256" key="1">
    <source>
        <dbReference type="ARBA" id="ARBA00004141"/>
    </source>
</evidence>
<evidence type="ECO:0000313" key="9">
    <source>
        <dbReference type="Proteomes" id="UP000603912"/>
    </source>
</evidence>
<feature type="transmembrane region" description="Helical" evidence="7">
    <location>
        <begin position="194"/>
        <end position="212"/>
    </location>
</feature>
<keyword evidence="3" id="KW-0813">Transport</keyword>
<comment type="similarity">
    <text evidence="2">Belongs to the sodium:solute symporter (SSF) (TC 2.A.21) family.</text>
</comment>
<feature type="transmembrane region" description="Helical" evidence="7">
    <location>
        <begin position="35"/>
        <end position="59"/>
    </location>
</feature>
<dbReference type="PROSITE" id="PS50283">
    <property type="entry name" value="NA_SOLUT_SYMP_3"/>
    <property type="match status" value="1"/>
</dbReference>
<dbReference type="EMBL" id="BMES01000001">
    <property type="protein sequence ID" value="GGH10251.1"/>
    <property type="molecule type" value="Genomic_DNA"/>
</dbReference>
<keyword evidence="9" id="KW-1185">Reference proteome</keyword>
<feature type="transmembrane region" description="Helical" evidence="7">
    <location>
        <begin position="232"/>
        <end position="254"/>
    </location>
</feature>
<dbReference type="InterPro" id="IPR038377">
    <property type="entry name" value="Na/Glc_symporter_sf"/>
</dbReference>
<feature type="transmembrane region" description="Helical" evidence="7">
    <location>
        <begin position="95"/>
        <end position="112"/>
    </location>
</feature>
<accession>A0A917I3G6</accession>
<feature type="transmembrane region" description="Helical" evidence="7">
    <location>
        <begin position="424"/>
        <end position="443"/>
    </location>
</feature>
<sequence length="459" mass="45375">MTSPVVFARFAALALFVTLLSAASVLVIERLGVPSWALAAGAAVVTIALVVVSGLVSGTMRLPEFLTQNRALPSAGVTLATAALLPFGLPGQPALGVAAGLVLAAFLLGPVLRRSGAPTWPCFLGTRYGSPALRVVAAAVLAAAALGLGAAALGHAADVLARLFTLTRPQAAVLGGLVLAFTSLPGGSRSQSRAGVALALVVATCAAALWATQAETAPERMIGLLSPLTRPGGAALAVGAALSALAFPAFQTVWPGIDKPADMRLALLWASITVCLIAFAAGPASATPVGVFGPIAMEILSLAASLAAAGALLLAAGQAMGFDFRPRIDRRRTPASARFALIRFATLASIALAAGAVGWAPGVAATQAEAAAALTVGALLPPILLGVAWDRATAAGGFASLGAGLVVTLALIDGRLEPSGLPASAGVVGCAVGLAAGAAASLFTRRSAVLPRPLTDDML</sequence>
<evidence type="ECO:0000313" key="8">
    <source>
        <dbReference type="EMBL" id="GGH10251.1"/>
    </source>
</evidence>
<reference evidence="8" key="2">
    <citation type="submission" date="2020-09" db="EMBL/GenBank/DDBJ databases">
        <authorList>
            <person name="Sun Q."/>
            <person name="Zhou Y."/>
        </authorList>
    </citation>
    <scope>NUCLEOTIDE SEQUENCE</scope>
    <source>
        <strain evidence="8">CGMCC 1.12214</strain>
    </source>
</reference>
<feature type="transmembrane region" description="Helical" evidence="7">
    <location>
        <begin position="299"/>
        <end position="320"/>
    </location>
</feature>
<dbReference type="GO" id="GO:0022857">
    <property type="term" value="F:transmembrane transporter activity"/>
    <property type="evidence" value="ECO:0007669"/>
    <property type="project" value="InterPro"/>
</dbReference>